<dbReference type="SUPFAM" id="SSF64182">
    <property type="entry name" value="DHH phosphoesterases"/>
    <property type="match status" value="1"/>
</dbReference>
<evidence type="ECO:0000313" key="3">
    <source>
        <dbReference type="Proteomes" id="UP000541610"/>
    </source>
</evidence>
<dbReference type="EMBL" id="JABANP010000100">
    <property type="protein sequence ID" value="KAF4690387.1"/>
    <property type="molecule type" value="Genomic_DNA"/>
</dbReference>
<feature type="compositionally biased region" description="Gly residues" evidence="1">
    <location>
        <begin position="47"/>
        <end position="56"/>
    </location>
</feature>
<evidence type="ECO:0000256" key="1">
    <source>
        <dbReference type="SAM" id="MobiDB-lite"/>
    </source>
</evidence>
<feature type="compositionally biased region" description="Basic and acidic residues" evidence="1">
    <location>
        <begin position="188"/>
        <end position="197"/>
    </location>
</feature>
<comment type="caution">
    <text evidence="2">The sequence shown here is derived from an EMBL/GenBank/DDBJ whole genome shotgun (WGS) entry which is preliminary data.</text>
</comment>
<feature type="region of interest" description="Disordered" evidence="1">
    <location>
        <begin position="340"/>
        <end position="369"/>
    </location>
</feature>
<feature type="compositionally biased region" description="Basic and acidic residues" evidence="1">
    <location>
        <begin position="357"/>
        <end position="369"/>
    </location>
</feature>
<dbReference type="Proteomes" id="UP000541610">
    <property type="component" value="Unassembled WGS sequence"/>
</dbReference>
<feature type="compositionally biased region" description="Low complexity" evidence="1">
    <location>
        <begin position="1"/>
        <end position="18"/>
    </location>
</feature>
<feature type="region of interest" description="Disordered" evidence="1">
    <location>
        <begin position="1"/>
        <end position="289"/>
    </location>
</feature>
<reference evidence="2 3" key="1">
    <citation type="submission" date="2020-04" db="EMBL/GenBank/DDBJ databases">
        <title>Perkinsus olseni comparative genomics.</title>
        <authorList>
            <person name="Bogema D.R."/>
        </authorList>
    </citation>
    <scope>NUCLEOTIDE SEQUENCE [LARGE SCALE GENOMIC DNA]</scope>
    <source>
        <strain evidence="2">00978-12</strain>
    </source>
</reference>
<sequence>MRSATSGSRSGAEGGAAEWAPRLRWKPTKSSDGNGVVRPSHHQGGSSSRGGVGSGRGSAEDRKQNAPADDRGRAARGGPTERYNSKERRNRSKSKRVSLTPVGRRSDAAVWKPKQPGGSAGNGPERRRGWNASPGSGEWSFESTTAEHSCSSGERKGTRKPSNKVVLQPKPSVVPRGSGQHPAAVTRSTERSLEKNQRRSFGGAAAGASPSIEPALPRGNSWSRGVSRQSSSDEWRGDSQRQQHTAWDNGWRQDNSNRQYNRSHGEGGVGKESQTTGAATEWSSSWTSGRWEQDSTEIYLGPKSSPASEVDVVVFHASCNDGMGAAYAVYQGLLNDRHKRVRRSASRGTTDDAASWYEKEQRHAPTAPVRDDHIPKFFGEVHSQTDIEYAYEGKNVVLLDFVYTNRAILEELGKHCKRCIILDHHQSTATQWMTAPVSGVEYIINQRQSACTLAWDYFMGRNARVPLLLRYIEDCDIARFTYYNSSYFQTGFRCKRADYEPPIFTPGQIDEQCLRAFADCVDRGDEFLNECIEAGSSGDVDELYYDVRQHVWRSRLRRLKLFPHLLARVVNCSSQALKGRVMGEMLDTDREDVDVAEICTAYGGGGHQYVGGFYFTCHRPGSKRSPPPSDDPSCGYTVDEIFEPLDLDADEEASEAAADSPCAAEHWNLEATGRASMSLHMALRAGDVALIDGDTVQVLDCYVSEWARPLARDGRRPWALRPVEVELFSLAIKCWDSHLLQKRFAAFGPIVEPVRKEIAGMTAAASTSSACSPPPPKPLLHVVAALKSAERSPIDVPGDVSNGSGGKSCKIRWRKKELTVFFSRDTENVERLIELTRFRNEGHQYRTLLHFIGSQKGIFTIHSELGGTKIRLRDVTEVEEAHEHFSSIMPFSHLKKEDLEELKALLPDKEKTEGCREVFAFLAAHPPPDFDQGMDWVAEFHHKALPVPKLTNVKRLVDEWKAAHE</sequence>
<organism evidence="2 3">
    <name type="scientific">Perkinsus olseni</name>
    <name type="common">Perkinsus atlanticus</name>
    <dbReference type="NCBI Taxonomy" id="32597"/>
    <lineage>
        <taxon>Eukaryota</taxon>
        <taxon>Sar</taxon>
        <taxon>Alveolata</taxon>
        <taxon>Perkinsozoa</taxon>
        <taxon>Perkinsea</taxon>
        <taxon>Perkinsida</taxon>
        <taxon>Perkinsidae</taxon>
        <taxon>Perkinsus</taxon>
    </lineage>
</organism>
<evidence type="ECO:0000313" key="2">
    <source>
        <dbReference type="EMBL" id="KAF4690387.1"/>
    </source>
</evidence>
<dbReference type="Gene3D" id="3.90.1640.10">
    <property type="entry name" value="inorganic pyrophosphatase (n-terminal core)"/>
    <property type="match status" value="1"/>
</dbReference>
<dbReference type="OrthoDB" id="443832at2759"/>
<feature type="compositionally biased region" description="Polar residues" evidence="1">
    <location>
        <begin position="141"/>
        <end position="152"/>
    </location>
</feature>
<protein>
    <submittedName>
        <fullName evidence="2">Uncharacterized protein</fullName>
    </submittedName>
</protein>
<gene>
    <name evidence="2" type="ORF">FOZ60_000266</name>
</gene>
<dbReference type="InterPro" id="IPR038763">
    <property type="entry name" value="DHH_sf"/>
</dbReference>
<feature type="compositionally biased region" description="Polar residues" evidence="1">
    <location>
        <begin position="242"/>
        <end position="262"/>
    </location>
</feature>
<feature type="compositionally biased region" description="Basic and acidic residues" evidence="1">
    <location>
        <begin position="231"/>
        <end position="241"/>
    </location>
</feature>
<name>A0A7J6P3H4_PEROL</name>
<feature type="compositionally biased region" description="Polar residues" evidence="1">
    <location>
        <begin position="272"/>
        <end position="289"/>
    </location>
</feature>
<accession>A0A7J6P3H4</accession>
<feature type="compositionally biased region" description="Low complexity" evidence="1">
    <location>
        <begin position="221"/>
        <end position="230"/>
    </location>
</feature>
<proteinExistence type="predicted"/>
<dbReference type="AlphaFoldDB" id="A0A7J6P3H4"/>
<feature type="compositionally biased region" description="Basic and acidic residues" evidence="1">
    <location>
        <begin position="58"/>
        <end position="73"/>
    </location>
</feature>